<reference evidence="3 4" key="1">
    <citation type="submission" date="2021-01" db="EMBL/GenBank/DDBJ databases">
        <title>Whole genome shotgun sequence of Actinoplanes durhamensis NBRC 14914.</title>
        <authorList>
            <person name="Komaki H."/>
            <person name="Tamura T."/>
        </authorList>
    </citation>
    <scope>NUCLEOTIDE SEQUENCE [LARGE SCALE GENOMIC DNA]</scope>
    <source>
        <strain evidence="3 4">NBRC 14914</strain>
    </source>
</reference>
<dbReference type="Pfam" id="PF13280">
    <property type="entry name" value="WYL"/>
    <property type="match status" value="1"/>
</dbReference>
<dbReference type="InterPro" id="IPR051534">
    <property type="entry name" value="CBASS_pafABC_assoc_protein"/>
</dbReference>
<comment type="caution">
    <text evidence="3">The sequence shown here is derived from an EMBL/GenBank/DDBJ whole genome shotgun (WGS) entry which is preliminary data.</text>
</comment>
<dbReference type="Pfam" id="PF08279">
    <property type="entry name" value="HTH_11"/>
    <property type="match status" value="1"/>
</dbReference>
<evidence type="ECO:0000313" key="3">
    <source>
        <dbReference type="EMBL" id="GIE04233.1"/>
    </source>
</evidence>
<name>A0ABQ3Z324_9ACTN</name>
<dbReference type="Gene3D" id="1.10.10.10">
    <property type="entry name" value="Winged helix-like DNA-binding domain superfamily/Winged helix DNA-binding domain"/>
    <property type="match status" value="1"/>
</dbReference>
<gene>
    <name evidence="3" type="ORF">Adu01nite_55830</name>
</gene>
<dbReference type="InterPro" id="IPR013196">
    <property type="entry name" value="HTH_11"/>
</dbReference>
<dbReference type="PROSITE" id="PS52050">
    <property type="entry name" value="WYL"/>
    <property type="match status" value="1"/>
</dbReference>
<evidence type="ECO:0000259" key="2">
    <source>
        <dbReference type="Pfam" id="PF13280"/>
    </source>
</evidence>
<dbReference type="InterPro" id="IPR036388">
    <property type="entry name" value="WH-like_DNA-bd_sf"/>
</dbReference>
<feature type="domain" description="Helix-turn-helix type 11" evidence="1">
    <location>
        <begin position="6"/>
        <end position="61"/>
    </location>
</feature>
<dbReference type="RefSeq" id="WP_239132739.1">
    <property type="nucleotide sequence ID" value="NZ_BAAATX010000016.1"/>
</dbReference>
<dbReference type="Proteomes" id="UP000637628">
    <property type="component" value="Unassembled WGS sequence"/>
</dbReference>
<organism evidence="3 4">
    <name type="scientific">Paractinoplanes durhamensis</name>
    <dbReference type="NCBI Taxonomy" id="113563"/>
    <lineage>
        <taxon>Bacteria</taxon>
        <taxon>Bacillati</taxon>
        <taxon>Actinomycetota</taxon>
        <taxon>Actinomycetes</taxon>
        <taxon>Micromonosporales</taxon>
        <taxon>Micromonosporaceae</taxon>
        <taxon>Paractinoplanes</taxon>
    </lineage>
</organism>
<feature type="domain" description="WYL" evidence="2">
    <location>
        <begin position="139"/>
        <end position="202"/>
    </location>
</feature>
<dbReference type="EMBL" id="BOML01000043">
    <property type="protein sequence ID" value="GIE04233.1"/>
    <property type="molecule type" value="Genomic_DNA"/>
</dbReference>
<accession>A0ABQ3Z324</accession>
<dbReference type="InterPro" id="IPR026881">
    <property type="entry name" value="WYL_dom"/>
</dbReference>
<dbReference type="InterPro" id="IPR036390">
    <property type="entry name" value="WH_DNA-bd_sf"/>
</dbReference>
<dbReference type="PANTHER" id="PTHR34580:SF3">
    <property type="entry name" value="PROTEIN PAFB"/>
    <property type="match status" value="1"/>
</dbReference>
<dbReference type="PANTHER" id="PTHR34580">
    <property type="match status" value="1"/>
</dbReference>
<sequence length="309" mass="33208">MNPTARALQTLDLVQSNPGITADRLAAKLDVSERAARRYVGFLREAGIPIESSRGPYGGYRIGRGLRLPPLMFTAGEALGLVMAVLDGHHDAAEGPAGAALGKIMRALPEPVAAQAAAVRQKAAPAPDRAAARPDPAITAALVAACEQRHRTTLRYRTESGTERDLPADPWAVVIRHGRWYLLCGTPNGRRAYRVDRVLHVEPGPETFEPPADLDPVKELEEHLATGWEFATDVLIDAPHAEAAPRVPPSLGRLTPAGENRCRLTGTTSNPRWYAEQLAAVPVPFTITGSPELKAAARRIAHRLLAATD</sequence>
<dbReference type="SUPFAM" id="SSF46785">
    <property type="entry name" value="Winged helix' DNA-binding domain"/>
    <property type="match status" value="1"/>
</dbReference>
<keyword evidence="4" id="KW-1185">Reference proteome</keyword>
<protein>
    <submittedName>
        <fullName evidence="3">Transcriptional regulator</fullName>
    </submittedName>
</protein>
<proteinExistence type="predicted"/>
<evidence type="ECO:0000259" key="1">
    <source>
        <dbReference type="Pfam" id="PF08279"/>
    </source>
</evidence>
<evidence type="ECO:0000313" key="4">
    <source>
        <dbReference type="Proteomes" id="UP000637628"/>
    </source>
</evidence>